<reference evidence="2 3" key="1">
    <citation type="submission" date="2016-11" db="EMBL/GenBank/DDBJ databases">
        <title>Draft Genome Assembly of Colletotrichum chlorophyti a pathogen of herbaceous plants.</title>
        <authorList>
            <person name="Gan P."/>
            <person name="Narusaka M."/>
            <person name="Tsushima A."/>
            <person name="Narusaka Y."/>
            <person name="Takano Y."/>
            <person name="Shirasu K."/>
        </authorList>
    </citation>
    <scope>NUCLEOTIDE SEQUENCE [LARGE SCALE GENOMIC DNA]</scope>
    <source>
        <strain evidence="2 3">NTL11</strain>
    </source>
</reference>
<feature type="transmembrane region" description="Helical" evidence="1">
    <location>
        <begin position="55"/>
        <end position="75"/>
    </location>
</feature>
<accession>A0A1Q8RA64</accession>
<dbReference type="OrthoDB" id="5402974at2759"/>
<sequence length="449" mass="48444">MAIIGHLKRVYRHNVTTLRRSPAAEISGALGDLGTLLPLMIALALQHSIYLDKTLLLSGIFNVVTGLVFGIPLPVQPMKAIAAAAISRAEDSNIRTVMAAGQLVSLAVLVMSLTGLIRWVTRHVPVPVVKGIQLGAGLSLILAAGSNLIRDLEWVYPVLDNRLWALAAFLVLICTQRLPRFPYALYIFILSLILALLTMLFPTFQKSSLGFQMSNISQVVSLPWNLGWFHYEPISMAIGQLPLTTLNSVIAVSALAADLLPDMPTPSVTAVGTSVGIMNLVGTWFGAMPVCHGAGGLAAQYRFGARSGASVILLGIFKIVLGVVFGGSLLTFLAHYPKSLLGVMVIAAGLELAKVGHSLNHGASDLWENAAGDDGSVITRHLRSVSDEERAERWMIMLMTTALLLAFRNDAIGFIAGMLCFWSYRISDRVERWWKPRASRSGESAPLLS</sequence>
<keyword evidence="1" id="KW-0472">Membrane</keyword>
<keyword evidence="3" id="KW-1185">Reference proteome</keyword>
<evidence type="ECO:0000256" key="1">
    <source>
        <dbReference type="SAM" id="Phobius"/>
    </source>
</evidence>
<protein>
    <submittedName>
        <fullName evidence="2">Molybdate transporter 1</fullName>
    </submittedName>
</protein>
<evidence type="ECO:0000313" key="2">
    <source>
        <dbReference type="EMBL" id="OLN81139.1"/>
    </source>
</evidence>
<dbReference type="PANTHER" id="PTHR31970:SF9">
    <property type="entry name" value="MOLYBDATE TRANSPORTER 2"/>
    <property type="match status" value="1"/>
</dbReference>
<dbReference type="InterPro" id="IPR031563">
    <property type="entry name" value="MOT1/MOT2"/>
</dbReference>
<comment type="caution">
    <text evidence="2">The sequence shown here is derived from an EMBL/GenBank/DDBJ whole genome shotgun (WGS) entry which is preliminary data.</text>
</comment>
<dbReference type="AlphaFoldDB" id="A0A1Q8RA64"/>
<feature type="transmembrane region" description="Helical" evidence="1">
    <location>
        <begin position="311"/>
        <end position="334"/>
    </location>
</feature>
<proteinExistence type="predicted"/>
<name>A0A1Q8RA64_9PEZI</name>
<dbReference type="GO" id="GO:0015098">
    <property type="term" value="F:molybdate ion transmembrane transporter activity"/>
    <property type="evidence" value="ECO:0007669"/>
    <property type="project" value="InterPro"/>
</dbReference>
<feature type="transmembrane region" description="Helical" evidence="1">
    <location>
        <begin position="394"/>
        <end position="422"/>
    </location>
</feature>
<dbReference type="Pfam" id="PF16983">
    <property type="entry name" value="MFS_MOT1"/>
    <property type="match status" value="2"/>
</dbReference>
<feature type="transmembrane region" description="Helical" evidence="1">
    <location>
        <begin position="277"/>
        <end position="299"/>
    </location>
</feature>
<dbReference type="PANTHER" id="PTHR31970">
    <property type="match status" value="1"/>
</dbReference>
<gene>
    <name evidence="2" type="ORF">CCHL11_09537</name>
</gene>
<evidence type="ECO:0000313" key="3">
    <source>
        <dbReference type="Proteomes" id="UP000186583"/>
    </source>
</evidence>
<dbReference type="EMBL" id="MPGH01000261">
    <property type="protein sequence ID" value="OLN81139.1"/>
    <property type="molecule type" value="Genomic_DNA"/>
</dbReference>
<dbReference type="STRING" id="708187.A0A1Q8RA64"/>
<keyword evidence="1" id="KW-0812">Transmembrane</keyword>
<feature type="transmembrane region" description="Helical" evidence="1">
    <location>
        <begin position="96"/>
        <end position="120"/>
    </location>
</feature>
<organism evidence="2 3">
    <name type="scientific">Colletotrichum chlorophyti</name>
    <dbReference type="NCBI Taxonomy" id="708187"/>
    <lineage>
        <taxon>Eukaryota</taxon>
        <taxon>Fungi</taxon>
        <taxon>Dikarya</taxon>
        <taxon>Ascomycota</taxon>
        <taxon>Pezizomycotina</taxon>
        <taxon>Sordariomycetes</taxon>
        <taxon>Hypocreomycetidae</taxon>
        <taxon>Glomerellales</taxon>
        <taxon>Glomerellaceae</taxon>
        <taxon>Colletotrichum</taxon>
    </lineage>
</organism>
<keyword evidence="1" id="KW-1133">Transmembrane helix</keyword>
<feature type="transmembrane region" description="Helical" evidence="1">
    <location>
        <begin position="184"/>
        <end position="204"/>
    </location>
</feature>
<dbReference type="Proteomes" id="UP000186583">
    <property type="component" value="Unassembled WGS sequence"/>
</dbReference>